<comment type="caution">
    <text evidence="1">The sequence shown here is derived from an EMBL/GenBank/DDBJ whole genome shotgun (WGS) entry which is preliminary data.</text>
</comment>
<dbReference type="GeneID" id="85311500"/>
<evidence type="ECO:0000313" key="1">
    <source>
        <dbReference type="EMBL" id="KAK1765901.1"/>
    </source>
</evidence>
<dbReference type="InterPro" id="IPR036188">
    <property type="entry name" value="FAD/NAD-bd_sf"/>
</dbReference>
<dbReference type="Gene3D" id="3.50.50.60">
    <property type="entry name" value="FAD/NAD(P)-binding domain"/>
    <property type="match status" value="1"/>
</dbReference>
<dbReference type="Proteomes" id="UP001244011">
    <property type="component" value="Unassembled WGS sequence"/>
</dbReference>
<dbReference type="RefSeq" id="XP_060282114.1">
    <property type="nucleotide sequence ID" value="XM_060428313.1"/>
</dbReference>
<sequence>MMRSGSPPMCGRVRGIRAGRRGSGLWMGGVFGPDLTVHGVRGLSVAGCSVVVLVPATYKSSTAYAIAE</sequence>
<evidence type="ECO:0000313" key="2">
    <source>
        <dbReference type="Proteomes" id="UP001244011"/>
    </source>
</evidence>
<gene>
    <name evidence="1" type="ORF">QBC33DRAFT_542841</name>
</gene>
<dbReference type="EMBL" id="MU839013">
    <property type="protein sequence ID" value="KAK1765901.1"/>
    <property type="molecule type" value="Genomic_DNA"/>
</dbReference>
<organism evidence="1 2">
    <name type="scientific">Phialemonium atrogriseum</name>
    <dbReference type="NCBI Taxonomy" id="1093897"/>
    <lineage>
        <taxon>Eukaryota</taxon>
        <taxon>Fungi</taxon>
        <taxon>Dikarya</taxon>
        <taxon>Ascomycota</taxon>
        <taxon>Pezizomycotina</taxon>
        <taxon>Sordariomycetes</taxon>
        <taxon>Sordariomycetidae</taxon>
        <taxon>Cephalothecales</taxon>
        <taxon>Cephalothecaceae</taxon>
        <taxon>Phialemonium</taxon>
    </lineage>
</organism>
<name>A0AAJ0BX49_9PEZI</name>
<dbReference type="AlphaFoldDB" id="A0AAJ0BX49"/>
<reference evidence="1" key="1">
    <citation type="submission" date="2023-06" db="EMBL/GenBank/DDBJ databases">
        <title>Genome-scale phylogeny and comparative genomics of the fungal order Sordariales.</title>
        <authorList>
            <consortium name="Lawrence Berkeley National Laboratory"/>
            <person name="Hensen N."/>
            <person name="Bonometti L."/>
            <person name="Westerberg I."/>
            <person name="Brannstrom I.O."/>
            <person name="Guillou S."/>
            <person name="Cros-Aarteil S."/>
            <person name="Calhoun S."/>
            <person name="Haridas S."/>
            <person name="Kuo A."/>
            <person name="Mondo S."/>
            <person name="Pangilinan J."/>
            <person name="Riley R."/>
            <person name="Labutti K."/>
            <person name="Andreopoulos B."/>
            <person name="Lipzen A."/>
            <person name="Chen C."/>
            <person name="Yanf M."/>
            <person name="Daum C."/>
            <person name="Ng V."/>
            <person name="Clum A."/>
            <person name="Steindorff A."/>
            <person name="Ohm R."/>
            <person name="Martin F."/>
            <person name="Silar P."/>
            <person name="Natvig D."/>
            <person name="Lalanne C."/>
            <person name="Gautier V."/>
            <person name="Ament-Velasquez S.L."/>
            <person name="Kruys A."/>
            <person name="Hutchinson M.I."/>
            <person name="Powell A.J."/>
            <person name="Barry K."/>
            <person name="Miller A.N."/>
            <person name="Grigoriev I.V."/>
            <person name="Debuchy R."/>
            <person name="Gladieux P."/>
            <person name="Thoren M.H."/>
            <person name="Johannesson H."/>
        </authorList>
    </citation>
    <scope>NUCLEOTIDE SEQUENCE</scope>
    <source>
        <strain evidence="1">8032-3</strain>
    </source>
</reference>
<keyword evidence="2" id="KW-1185">Reference proteome</keyword>
<proteinExistence type="predicted"/>
<protein>
    <submittedName>
        <fullName evidence="1">Uncharacterized protein</fullName>
    </submittedName>
</protein>
<accession>A0AAJ0BX49</accession>